<name>A0A9C7LCS3_9BACI</name>
<comment type="caution">
    <text evidence="1">The sequence shown here is derived from an EMBL/GenBank/DDBJ whole genome shotgun (WGS) entry which is preliminary data.</text>
</comment>
<gene>
    <name evidence="1" type="ORF">NEOCIP111885_04452</name>
</gene>
<keyword evidence="2" id="KW-1185">Reference proteome</keyword>
<dbReference type="SUPFAM" id="SSF53448">
    <property type="entry name" value="Nucleotide-diphospho-sugar transferases"/>
    <property type="match status" value="1"/>
</dbReference>
<reference evidence="1" key="1">
    <citation type="submission" date="2021-10" db="EMBL/GenBank/DDBJ databases">
        <authorList>
            <person name="Criscuolo A."/>
        </authorList>
    </citation>
    <scope>NUCLEOTIDE SEQUENCE</scope>
    <source>
        <strain evidence="1">CIP111885</strain>
    </source>
</reference>
<dbReference type="Gene3D" id="3.90.550.10">
    <property type="entry name" value="Spore Coat Polysaccharide Biosynthesis Protein SpsA, Chain A"/>
    <property type="match status" value="1"/>
</dbReference>
<proteinExistence type="predicted"/>
<dbReference type="AlphaFoldDB" id="A0A9C7LCS3"/>
<dbReference type="Proteomes" id="UP000789845">
    <property type="component" value="Unassembled WGS sequence"/>
</dbReference>
<organism evidence="1 2">
    <name type="scientific">Pseudoneobacillus rhizosphaerae</name>
    <dbReference type="NCBI Taxonomy" id="2880968"/>
    <lineage>
        <taxon>Bacteria</taxon>
        <taxon>Bacillati</taxon>
        <taxon>Bacillota</taxon>
        <taxon>Bacilli</taxon>
        <taxon>Bacillales</taxon>
        <taxon>Bacillaceae</taxon>
        <taxon>Pseudoneobacillus</taxon>
    </lineage>
</organism>
<evidence type="ECO:0000313" key="1">
    <source>
        <dbReference type="EMBL" id="CAG9610677.1"/>
    </source>
</evidence>
<dbReference type="EMBL" id="CAKJTG010000046">
    <property type="protein sequence ID" value="CAG9610677.1"/>
    <property type="molecule type" value="Genomic_DNA"/>
</dbReference>
<dbReference type="RefSeq" id="WP_230499037.1">
    <property type="nucleotide sequence ID" value="NZ_CAKJTG010000046.1"/>
</dbReference>
<evidence type="ECO:0000313" key="2">
    <source>
        <dbReference type="Proteomes" id="UP000789845"/>
    </source>
</evidence>
<dbReference type="InterPro" id="IPR029044">
    <property type="entry name" value="Nucleotide-diphossugar_trans"/>
</dbReference>
<protein>
    <submittedName>
        <fullName evidence="1">Uncharacterized protein</fullName>
    </submittedName>
</protein>
<sequence>MITIISNNLVIPENWLDSLVRAIENDYTIGVAVPYLTYASGPQHTGASFQSLDEMNEYAQNFMESNKDTIFSLNRVIGAVMVFRKKVIDLIGGNDF</sequence>
<accession>A0A9C7LCS3</accession>